<dbReference type="EMBL" id="JAKKUT010000002">
    <property type="protein sequence ID" value="MDG2990554.1"/>
    <property type="molecule type" value="Genomic_DNA"/>
</dbReference>
<dbReference type="Proteomes" id="UP001154265">
    <property type="component" value="Unassembled WGS sequence"/>
</dbReference>
<dbReference type="RefSeq" id="WP_277866461.1">
    <property type="nucleotide sequence ID" value="NZ_JAKKUT010000002.1"/>
</dbReference>
<name>A0ABT6EXM7_9SYNE</name>
<protein>
    <submittedName>
        <fullName evidence="1">Uncharacterized protein</fullName>
    </submittedName>
</protein>
<accession>A0ABT6EXM7</accession>
<reference evidence="1" key="1">
    <citation type="journal article" date="2022" name="Genome Biol. Evol.">
        <title>A New Gene Family Diagnostic for Intracellular Biomineralization of Amorphous Ca Carbonates by Cyanobacteria.</title>
        <authorList>
            <person name="Benzerara K."/>
            <person name="Duprat E."/>
            <person name="Bitard-Feildel T."/>
            <person name="Caumes G."/>
            <person name="Cassier-Chauvat C."/>
            <person name="Chauvat F."/>
            <person name="Dezi M."/>
            <person name="Diop S.I."/>
            <person name="Gaschignard G."/>
            <person name="Gorgen S."/>
            <person name="Gugger M."/>
            <person name="Lopez-Garcia P."/>
            <person name="Millet M."/>
            <person name="Skouri-Panet F."/>
            <person name="Moreira D."/>
            <person name="Callebaut I."/>
        </authorList>
    </citation>
    <scope>NUCLEOTIDE SEQUENCE</scope>
    <source>
        <strain evidence="1">G9</strain>
    </source>
</reference>
<evidence type="ECO:0000313" key="2">
    <source>
        <dbReference type="Proteomes" id="UP001154265"/>
    </source>
</evidence>
<evidence type="ECO:0000313" key="1">
    <source>
        <dbReference type="EMBL" id="MDG2990554.1"/>
    </source>
</evidence>
<reference evidence="1" key="2">
    <citation type="submission" date="2022-01" db="EMBL/GenBank/DDBJ databases">
        <authorList>
            <person name="Zivanovic Y."/>
            <person name="Moreira D."/>
            <person name="Lopez-Garcia P."/>
        </authorList>
    </citation>
    <scope>NUCLEOTIDE SEQUENCE</scope>
    <source>
        <strain evidence="1">G9</strain>
    </source>
</reference>
<keyword evidence="2" id="KW-1185">Reference proteome</keyword>
<comment type="caution">
    <text evidence="1">The sequence shown here is derived from an EMBL/GenBank/DDBJ whole genome shotgun (WGS) entry which is preliminary data.</text>
</comment>
<gene>
    <name evidence="1" type="ORF">L3556_06340</name>
</gene>
<organism evidence="1 2">
    <name type="scientific">Candidatus Synechococcus calcipolaris G9</name>
    <dbReference type="NCBI Taxonomy" id="1497997"/>
    <lineage>
        <taxon>Bacteria</taxon>
        <taxon>Bacillati</taxon>
        <taxon>Cyanobacteriota</taxon>
        <taxon>Cyanophyceae</taxon>
        <taxon>Synechococcales</taxon>
        <taxon>Synechococcaceae</taxon>
        <taxon>Synechococcus</taxon>
    </lineage>
</organism>
<sequence length="68" mass="8080">MTRHEPAFPCEARLEDRYEGLSKREFALILFLAAYLIRETKVGRFRLEALKAIARQVDDLFDFLEQDF</sequence>
<proteinExistence type="predicted"/>